<protein>
    <submittedName>
        <fullName evidence="1">Uncharacterized protein</fullName>
    </submittedName>
</protein>
<keyword evidence="2" id="KW-1185">Reference proteome</keyword>
<dbReference type="Proteomes" id="UP000654075">
    <property type="component" value="Unassembled WGS sequence"/>
</dbReference>
<dbReference type="EMBL" id="CAJNNV010028226">
    <property type="protein sequence ID" value="CAE8623724.1"/>
    <property type="molecule type" value="Genomic_DNA"/>
</dbReference>
<feature type="non-terminal residue" evidence="1">
    <location>
        <position position="1"/>
    </location>
</feature>
<evidence type="ECO:0000313" key="1">
    <source>
        <dbReference type="EMBL" id="CAE8623724.1"/>
    </source>
</evidence>
<evidence type="ECO:0000313" key="2">
    <source>
        <dbReference type="Proteomes" id="UP000654075"/>
    </source>
</evidence>
<reference evidence="1" key="1">
    <citation type="submission" date="2021-02" db="EMBL/GenBank/DDBJ databases">
        <authorList>
            <person name="Dougan E. K."/>
            <person name="Rhodes N."/>
            <person name="Thang M."/>
            <person name="Chan C."/>
        </authorList>
    </citation>
    <scope>NUCLEOTIDE SEQUENCE</scope>
</reference>
<gene>
    <name evidence="1" type="ORF">PGLA1383_LOCUS40961</name>
</gene>
<organism evidence="1 2">
    <name type="scientific">Polarella glacialis</name>
    <name type="common">Dinoflagellate</name>
    <dbReference type="NCBI Taxonomy" id="89957"/>
    <lineage>
        <taxon>Eukaryota</taxon>
        <taxon>Sar</taxon>
        <taxon>Alveolata</taxon>
        <taxon>Dinophyceae</taxon>
        <taxon>Suessiales</taxon>
        <taxon>Suessiaceae</taxon>
        <taxon>Polarella</taxon>
    </lineage>
</organism>
<name>A0A813GAD5_POLGL</name>
<sequence>VRLGKVSELVLSELVRKFSTTLTVELAPVASRADGAIGCISRAGVIVGFGGDGWPLVRPEATGSDEAVDEQSKHAGRAVIAAQLAVDFKAPLMRGQRVLLQLAAAISESQQVQCRELATSVQTENTAPSSSLAEESSQEAWILVSILAATSGPEKRRCIHPTRVASLCNNCPRRKGSGSRGMQLRSCSGAVEKEQRWARGLEVLECIR</sequence>
<dbReference type="AlphaFoldDB" id="A0A813GAD5"/>
<proteinExistence type="predicted"/>
<feature type="non-terminal residue" evidence="1">
    <location>
        <position position="208"/>
    </location>
</feature>
<accession>A0A813GAD5</accession>
<comment type="caution">
    <text evidence="1">The sequence shown here is derived from an EMBL/GenBank/DDBJ whole genome shotgun (WGS) entry which is preliminary data.</text>
</comment>